<protein>
    <submittedName>
        <fullName evidence="1">Uncharacterized protein</fullName>
    </submittedName>
</protein>
<dbReference type="Proteomes" id="UP000240009">
    <property type="component" value="Unassembled WGS sequence"/>
</dbReference>
<dbReference type="AlphaFoldDB" id="A0A2S8G8I4"/>
<evidence type="ECO:0000313" key="1">
    <source>
        <dbReference type="EMBL" id="PQO40749.1"/>
    </source>
</evidence>
<comment type="caution">
    <text evidence="1">The sequence shown here is derived from an EMBL/GenBank/DDBJ whole genome shotgun (WGS) entry which is preliminary data.</text>
</comment>
<sequence length="90" mass="10334">MTTTKQKPVFTIRDGALKAAVWLNKRDAGHYYSVTVSRTFKQGDTFRDSYSFSGTENLRAAELHRKAYNRLLELRGQDRTPQEDGSIQVH</sequence>
<evidence type="ECO:0000313" key="2">
    <source>
        <dbReference type="Proteomes" id="UP000240009"/>
    </source>
</evidence>
<name>A0A2S8G8I4_9BACT</name>
<proteinExistence type="predicted"/>
<accession>A0A2S8G8I4</accession>
<organism evidence="1 2">
    <name type="scientific">Blastopirellula marina</name>
    <dbReference type="NCBI Taxonomy" id="124"/>
    <lineage>
        <taxon>Bacteria</taxon>
        <taxon>Pseudomonadati</taxon>
        <taxon>Planctomycetota</taxon>
        <taxon>Planctomycetia</taxon>
        <taxon>Pirellulales</taxon>
        <taxon>Pirellulaceae</taxon>
        <taxon>Blastopirellula</taxon>
    </lineage>
</organism>
<dbReference type="OrthoDB" id="9797435at2"/>
<dbReference type="RefSeq" id="WP_105349732.1">
    <property type="nucleotide sequence ID" value="NZ_PUIA01000012.1"/>
</dbReference>
<gene>
    <name evidence="1" type="ORF">C5Y96_01230</name>
</gene>
<dbReference type="EMBL" id="PUIA01000012">
    <property type="protein sequence ID" value="PQO40749.1"/>
    <property type="molecule type" value="Genomic_DNA"/>
</dbReference>
<reference evidence="1 2" key="1">
    <citation type="submission" date="2018-02" db="EMBL/GenBank/DDBJ databases">
        <title>Comparative genomes isolates from brazilian mangrove.</title>
        <authorList>
            <person name="Araujo J.E."/>
            <person name="Taketani R.G."/>
            <person name="Silva M.C.P."/>
            <person name="Loureco M.V."/>
            <person name="Andreote F.D."/>
        </authorList>
    </citation>
    <scope>NUCLEOTIDE SEQUENCE [LARGE SCALE GENOMIC DNA]</scope>
    <source>
        <strain evidence="1 2">HEX-2 MGV</strain>
    </source>
</reference>